<gene>
    <name evidence="1" type="ORF">HMPREF1250_0148</name>
</gene>
<accession>U7ULI7</accession>
<organism evidence="1 2">
    <name type="scientific">Megasphaera vaginalis</name>
    <name type="common">ex Srinivasan et al. 2021</name>
    <dbReference type="NCBI Taxonomy" id="1111454"/>
    <lineage>
        <taxon>Bacteria</taxon>
        <taxon>Bacillati</taxon>
        <taxon>Bacillota</taxon>
        <taxon>Negativicutes</taxon>
        <taxon>Veillonellales</taxon>
        <taxon>Veillonellaceae</taxon>
        <taxon>Megasphaera</taxon>
    </lineage>
</organism>
<evidence type="ECO:0000313" key="2">
    <source>
        <dbReference type="Proteomes" id="UP000017090"/>
    </source>
</evidence>
<proteinExistence type="predicted"/>
<name>U7ULI7_9FIRM</name>
<dbReference type="EMBL" id="AWXA01000026">
    <property type="protein sequence ID" value="ERT60141.1"/>
    <property type="molecule type" value="Genomic_DNA"/>
</dbReference>
<protein>
    <submittedName>
        <fullName evidence="1">Uncharacterized protein</fullName>
    </submittedName>
</protein>
<keyword evidence="2" id="KW-1185">Reference proteome</keyword>
<evidence type="ECO:0000313" key="1">
    <source>
        <dbReference type="EMBL" id="ERT60141.1"/>
    </source>
</evidence>
<dbReference type="STRING" id="1111454.HMPREF1250_0148"/>
<comment type="caution">
    <text evidence="1">The sequence shown here is derived from an EMBL/GenBank/DDBJ whole genome shotgun (WGS) entry which is preliminary data.</text>
</comment>
<reference evidence="1 2" key="1">
    <citation type="submission" date="2013-09" db="EMBL/GenBank/DDBJ databases">
        <authorList>
            <person name="Durkin A.S."/>
            <person name="Haft D.R."/>
            <person name="McCorrison J."/>
            <person name="Torralba M."/>
            <person name="Gillis M."/>
            <person name="Haft D.H."/>
            <person name="Methe B."/>
            <person name="Sutton G."/>
            <person name="Nelson K.E."/>
        </authorList>
    </citation>
    <scope>NUCLEOTIDE SEQUENCE [LARGE SCALE GENOMIC DNA]</scope>
    <source>
        <strain evidence="1 2">BV3C16-1</strain>
    </source>
</reference>
<dbReference type="PATRIC" id="fig|1111454.3.peg.1031"/>
<dbReference type="Proteomes" id="UP000017090">
    <property type="component" value="Unassembled WGS sequence"/>
</dbReference>
<dbReference type="AlphaFoldDB" id="U7ULI7"/>
<sequence>MIAGLTGPGDVAVIALGAAKTGTLFCAEKWHGVKKNDKIKVHTAAGGSCSSFFTNREMSRYS</sequence>